<comment type="caution">
    <text evidence="1">The sequence shown here is derived from an EMBL/GenBank/DDBJ whole genome shotgun (WGS) entry which is preliminary data.</text>
</comment>
<accession>A0A9P9EBR0</accession>
<organism evidence="1 2">
    <name type="scientific">Dactylonectria macrodidyma</name>
    <dbReference type="NCBI Taxonomy" id="307937"/>
    <lineage>
        <taxon>Eukaryota</taxon>
        <taxon>Fungi</taxon>
        <taxon>Dikarya</taxon>
        <taxon>Ascomycota</taxon>
        <taxon>Pezizomycotina</taxon>
        <taxon>Sordariomycetes</taxon>
        <taxon>Hypocreomycetidae</taxon>
        <taxon>Hypocreales</taxon>
        <taxon>Nectriaceae</taxon>
        <taxon>Dactylonectria</taxon>
    </lineage>
</organism>
<dbReference type="OrthoDB" id="4865224at2759"/>
<name>A0A9P9EBR0_9HYPO</name>
<reference evidence="1" key="1">
    <citation type="journal article" date="2021" name="Nat. Commun.">
        <title>Genetic determinants of endophytism in the Arabidopsis root mycobiome.</title>
        <authorList>
            <person name="Mesny F."/>
            <person name="Miyauchi S."/>
            <person name="Thiergart T."/>
            <person name="Pickel B."/>
            <person name="Atanasova L."/>
            <person name="Karlsson M."/>
            <person name="Huettel B."/>
            <person name="Barry K.W."/>
            <person name="Haridas S."/>
            <person name="Chen C."/>
            <person name="Bauer D."/>
            <person name="Andreopoulos W."/>
            <person name="Pangilinan J."/>
            <person name="LaButti K."/>
            <person name="Riley R."/>
            <person name="Lipzen A."/>
            <person name="Clum A."/>
            <person name="Drula E."/>
            <person name="Henrissat B."/>
            <person name="Kohler A."/>
            <person name="Grigoriev I.V."/>
            <person name="Martin F.M."/>
            <person name="Hacquard S."/>
        </authorList>
    </citation>
    <scope>NUCLEOTIDE SEQUENCE</scope>
    <source>
        <strain evidence="1">MPI-CAGE-AT-0147</strain>
    </source>
</reference>
<gene>
    <name evidence="1" type="ORF">EDB81DRAFT_903034</name>
</gene>
<dbReference type="Proteomes" id="UP000738349">
    <property type="component" value="Unassembled WGS sequence"/>
</dbReference>
<proteinExistence type="predicted"/>
<sequence length="473" mass="52891">MDRIVTTDDDILKAWTPLQAPRNHIEHQPVSVASALKNATGNSENRSSLSLKEDHERIDAKLQFIRRSGLACFGELQQLKMLDNSSICNAPSRDSRESMANPSLSPLKYHKSILADGINQICKPTAMPESRLVILGNLPTNIPLSQVVKGVRGAGGLLFVGMFPYAHATVGGKSTTALQFRFASTAAAYAKMIRENPIYYLDAKGDKHCADFQLVQTSSFPAPYTGCPINGRRLPDDSPSGRCVQFSYFPQSCVWDFISQIGLSRVINVSYIEVDNVGNRGLLTVELSSSFDARHICRKVQDDGFEYYSVGGEMDGNREIRLSYCESDCPDGLLETMNGRCIPHVPVDHLTLKWNEEPWNSTQGISSTLKVLLREPETFCNDTSCAPLYYLGARYYIRGREVRKQHRRNEACVKVTQDGIEAVMSATLHNPAWAAFWDEHFAANETINLRKYDEYAAIANHRRQKVQEQGLKD</sequence>
<evidence type="ECO:0000313" key="1">
    <source>
        <dbReference type="EMBL" id="KAH7134217.1"/>
    </source>
</evidence>
<dbReference type="EMBL" id="JAGMUV010000014">
    <property type="protein sequence ID" value="KAH7134217.1"/>
    <property type="molecule type" value="Genomic_DNA"/>
</dbReference>
<evidence type="ECO:0008006" key="3">
    <source>
        <dbReference type="Google" id="ProtNLM"/>
    </source>
</evidence>
<protein>
    <recommendedName>
        <fullName evidence="3">RRM domain-containing protein</fullName>
    </recommendedName>
</protein>
<dbReference type="AlphaFoldDB" id="A0A9P9EBR0"/>
<keyword evidence="2" id="KW-1185">Reference proteome</keyword>
<evidence type="ECO:0000313" key="2">
    <source>
        <dbReference type="Proteomes" id="UP000738349"/>
    </source>
</evidence>